<keyword evidence="2 3" id="KW-0378">Hydrolase</keyword>
<comment type="similarity">
    <text evidence="1 3">Belongs to the type-B carboxylesterase/lipase family.</text>
</comment>
<dbReference type="InterPro" id="IPR002018">
    <property type="entry name" value="CarbesteraseB"/>
</dbReference>
<gene>
    <name evidence="5" type="primary">pnbA</name>
    <name evidence="5" type="ORF">AULFYP135_01603</name>
</gene>
<dbReference type="InterPro" id="IPR029058">
    <property type="entry name" value="AB_hydrolase_fold"/>
</dbReference>
<protein>
    <recommendedName>
        <fullName evidence="3">Carboxylic ester hydrolase</fullName>
        <ecNumber evidence="3">3.1.1.-</ecNumber>
    </recommendedName>
</protein>
<dbReference type="EC" id="3.1.1.-" evidence="3"/>
<dbReference type="SUPFAM" id="SSF53474">
    <property type="entry name" value="alpha/beta-Hydrolases"/>
    <property type="match status" value="1"/>
</dbReference>
<reference evidence="5" key="1">
    <citation type="submission" date="2019-11" db="EMBL/GenBank/DDBJ databases">
        <authorList>
            <person name="Feng L."/>
        </authorList>
    </citation>
    <scope>NUCLEOTIDE SEQUENCE</scope>
    <source>
        <strain evidence="5">AundefinedLFYP135</strain>
    </source>
</reference>
<evidence type="ECO:0000256" key="3">
    <source>
        <dbReference type="RuleBase" id="RU361235"/>
    </source>
</evidence>
<dbReference type="InterPro" id="IPR019826">
    <property type="entry name" value="Carboxylesterase_B_AS"/>
</dbReference>
<dbReference type="Pfam" id="PF00135">
    <property type="entry name" value="COesterase"/>
    <property type="match status" value="1"/>
</dbReference>
<organism evidence="5">
    <name type="scientific">uncultured Anaerotruncus sp</name>
    <dbReference type="NCBI Taxonomy" id="905011"/>
    <lineage>
        <taxon>Bacteria</taxon>
        <taxon>Bacillati</taxon>
        <taxon>Bacillota</taxon>
        <taxon>Clostridia</taxon>
        <taxon>Eubacteriales</taxon>
        <taxon>Oscillospiraceae</taxon>
        <taxon>Anaerotruncus</taxon>
        <taxon>environmental samples</taxon>
    </lineage>
</organism>
<dbReference type="EMBL" id="CACRSL010000003">
    <property type="protein sequence ID" value="VYT09148.1"/>
    <property type="molecule type" value="Genomic_DNA"/>
</dbReference>
<evidence type="ECO:0000259" key="4">
    <source>
        <dbReference type="Pfam" id="PF00135"/>
    </source>
</evidence>
<dbReference type="PANTHER" id="PTHR11559">
    <property type="entry name" value="CARBOXYLESTERASE"/>
    <property type="match status" value="1"/>
</dbReference>
<dbReference type="AlphaFoldDB" id="A0A6N2TU38"/>
<name>A0A6N2TU38_9FIRM</name>
<feature type="domain" description="Carboxylesterase type B" evidence="4">
    <location>
        <begin position="11"/>
        <end position="349"/>
    </location>
</feature>
<evidence type="ECO:0000256" key="1">
    <source>
        <dbReference type="ARBA" id="ARBA00005964"/>
    </source>
</evidence>
<accession>A0A6N2TU38</accession>
<dbReference type="PROSITE" id="PS00122">
    <property type="entry name" value="CARBOXYLESTERASE_B_1"/>
    <property type="match status" value="1"/>
</dbReference>
<sequence>MEHPSNPLLRQVASGWLEGIRSPEHSVLCWLGIPYAAPPVGPLRWRAPQDPIPWEGIRPAKQFGPVSVQKQGTAVVGSEDCLYLNVFRPDTQETLPVFFFIHGGNNQTDSGQLMDGPLMADALHAVVVTINLRLGALGWLNIKAIRTGDPLEDSGNFGLLDIKKSLSWVHENIQSFGGDAGNLTVCGYSSGSRDLLCMLISPLFRGSFSRAVTFSGGFTTTDPEKGASIATKALARLVVEDGKAPDLPSAAAWLDSASPEVRDYLMGVDALRFGPLMAGAAIRMAVFPHLFADGATIPKEGFQVLARGESYQVPMMVLSGGHEFTANANSDPAFQGADFTDPQVVEEYRFVTRYGSALFGYINGEQNAKAFSAQLGQPPVYAGRCLWGMNPEVTGELGSMRMGGAHGLDLFLTMGIERPSYAVTPEVFTSRNRPGREALAQVYRQYLSNFVHTGDPNGAGLPQWEPWDNREGGPKLLLLDADNTAPVVRMTADWVEEEKIFQEILADCTLPEDRKTFLMEHVLNGRFFSDNLDPFWVKAKQG</sequence>
<dbReference type="PROSITE" id="PS00941">
    <property type="entry name" value="CARBOXYLESTERASE_B_2"/>
    <property type="match status" value="1"/>
</dbReference>
<dbReference type="InterPro" id="IPR019819">
    <property type="entry name" value="Carboxylesterase_B_CS"/>
</dbReference>
<dbReference type="Gene3D" id="3.40.50.1820">
    <property type="entry name" value="alpha/beta hydrolase"/>
    <property type="match status" value="1"/>
</dbReference>
<dbReference type="GO" id="GO:0016787">
    <property type="term" value="F:hydrolase activity"/>
    <property type="evidence" value="ECO:0007669"/>
    <property type="project" value="UniProtKB-KW"/>
</dbReference>
<proteinExistence type="inferred from homology"/>
<evidence type="ECO:0000256" key="2">
    <source>
        <dbReference type="ARBA" id="ARBA00022801"/>
    </source>
</evidence>
<evidence type="ECO:0000313" key="5">
    <source>
        <dbReference type="EMBL" id="VYT09148.1"/>
    </source>
</evidence>
<dbReference type="InterPro" id="IPR050309">
    <property type="entry name" value="Type-B_Carboxylest/Lipase"/>
</dbReference>